<comment type="caution">
    <text evidence="1">The sequence shown here is derived from an EMBL/GenBank/DDBJ whole genome shotgun (WGS) entry which is preliminary data.</text>
</comment>
<sequence length="138" mass="15069">MPSERVCSFQTALLPRLDYFQRRSGWFSKLSIIILMMRGAVLSKSKFSPEESQRLFVTVNPVRIDGISRIVVNGLAVLVNDGRSRRGVDGHGFVDGGLRVDGQVQDGGAPIRSLGIDARAQQEGDAQCQCLHVSDGLI</sequence>
<keyword evidence="2" id="KW-1185">Reference proteome</keyword>
<dbReference type="AlphaFoldDB" id="C0ER10"/>
<dbReference type="Proteomes" id="UP000004457">
    <property type="component" value="Unassembled WGS sequence"/>
</dbReference>
<evidence type="ECO:0000313" key="2">
    <source>
        <dbReference type="Proteomes" id="UP000004457"/>
    </source>
</evidence>
<name>C0ER10_NEIFL</name>
<gene>
    <name evidence="1" type="ORF">NEIFLAOT_02409</name>
</gene>
<accession>C0ER10</accession>
<reference evidence="1 2" key="1">
    <citation type="submission" date="2009-01" db="EMBL/GenBank/DDBJ databases">
        <authorList>
            <person name="Fulton L."/>
            <person name="Clifton S."/>
            <person name="Chinwalla A.T."/>
            <person name="Mitreva M."/>
            <person name="Sodergren E."/>
            <person name="Weinstock G."/>
            <person name="Clifton S."/>
            <person name="Dooling D.J."/>
            <person name="Fulton B."/>
            <person name="Minx P."/>
            <person name="Pepin K.H."/>
            <person name="Johnson M."/>
            <person name="Bhonagiri V."/>
            <person name="Nash W.E."/>
            <person name="Mardis E.R."/>
            <person name="Wilson R.K."/>
        </authorList>
    </citation>
    <scope>NUCLEOTIDE SEQUENCE [LARGE SCALE GENOMIC DNA]</scope>
    <source>
        <strain evidence="1 2">NRL30031/H210</strain>
    </source>
</reference>
<proteinExistence type="predicted"/>
<dbReference type="EMBL" id="ACEN01000104">
    <property type="protein sequence ID" value="EEG32550.1"/>
    <property type="molecule type" value="Genomic_DNA"/>
</dbReference>
<evidence type="ECO:0000313" key="1">
    <source>
        <dbReference type="EMBL" id="EEG32550.1"/>
    </source>
</evidence>
<organism evidence="1 2">
    <name type="scientific">Neisseria flavescens NRL30031/H210</name>
    <dbReference type="NCBI Taxonomy" id="546264"/>
    <lineage>
        <taxon>Bacteria</taxon>
        <taxon>Pseudomonadati</taxon>
        <taxon>Pseudomonadota</taxon>
        <taxon>Betaproteobacteria</taxon>
        <taxon>Neisseriales</taxon>
        <taxon>Neisseriaceae</taxon>
        <taxon>Neisseria</taxon>
    </lineage>
</organism>
<protein>
    <submittedName>
        <fullName evidence="1">Uncharacterized protein</fullName>
    </submittedName>
</protein>